<feature type="transmembrane region" description="Helical" evidence="1">
    <location>
        <begin position="294"/>
        <end position="314"/>
    </location>
</feature>
<protein>
    <submittedName>
        <fullName evidence="2">Uncharacterized protein</fullName>
    </submittedName>
</protein>
<feature type="transmembrane region" description="Helical" evidence="1">
    <location>
        <begin position="189"/>
        <end position="208"/>
    </location>
</feature>
<accession>A0A6G1H047</accession>
<dbReference type="EMBL" id="ML977157">
    <property type="protein sequence ID" value="KAF1986417.1"/>
    <property type="molecule type" value="Genomic_DNA"/>
</dbReference>
<keyword evidence="3" id="KW-1185">Reference proteome</keyword>
<reference evidence="2" key="1">
    <citation type="journal article" date="2020" name="Stud. Mycol.">
        <title>101 Dothideomycetes genomes: a test case for predicting lifestyles and emergence of pathogens.</title>
        <authorList>
            <person name="Haridas S."/>
            <person name="Albert R."/>
            <person name="Binder M."/>
            <person name="Bloem J."/>
            <person name="Labutti K."/>
            <person name="Salamov A."/>
            <person name="Andreopoulos B."/>
            <person name="Baker S."/>
            <person name="Barry K."/>
            <person name="Bills G."/>
            <person name="Bluhm B."/>
            <person name="Cannon C."/>
            <person name="Castanera R."/>
            <person name="Culley D."/>
            <person name="Daum C."/>
            <person name="Ezra D."/>
            <person name="Gonzalez J."/>
            <person name="Henrissat B."/>
            <person name="Kuo A."/>
            <person name="Liang C."/>
            <person name="Lipzen A."/>
            <person name="Lutzoni F."/>
            <person name="Magnuson J."/>
            <person name="Mondo S."/>
            <person name="Nolan M."/>
            <person name="Ohm R."/>
            <person name="Pangilinan J."/>
            <person name="Park H.-J."/>
            <person name="Ramirez L."/>
            <person name="Alfaro M."/>
            <person name="Sun H."/>
            <person name="Tritt A."/>
            <person name="Yoshinaga Y."/>
            <person name="Zwiers L.-H."/>
            <person name="Turgeon B."/>
            <person name="Goodwin S."/>
            <person name="Spatafora J."/>
            <person name="Crous P."/>
            <person name="Grigoriev I."/>
        </authorList>
    </citation>
    <scope>NUCLEOTIDE SEQUENCE</scope>
    <source>
        <strain evidence="2">CBS 113979</strain>
    </source>
</reference>
<gene>
    <name evidence="2" type="ORF">K402DRAFT_454400</name>
</gene>
<evidence type="ECO:0000256" key="1">
    <source>
        <dbReference type="SAM" id="Phobius"/>
    </source>
</evidence>
<keyword evidence="1" id="KW-1133">Transmembrane helix</keyword>
<evidence type="ECO:0000313" key="3">
    <source>
        <dbReference type="Proteomes" id="UP000800041"/>
    </source>
</evidence>
<dbReference type="Proteomes" id="UP000800041">
    <property type="component" value="Unassembled WGS sequence"/>
</dbReference>
<feature type="transmembrane region" description="Helical" evidence="1">
    <location>
        <begin position="149"/>
        <end position="169"/>
    </location>
</feature>
<sequence length="475" mass="51918">MPPHPHPISSTHQTKPPPRPLLPFVIFPLLTALGVYTTWLPALRSGLFETIASVVDASSRSNADRDYSVVLRALKLLPSVSAGSDREGKVIGNGNRIEVVDSGLPSLRLGEGVLVDWTGVGGFDRFLNLLVVFYDALLDGHMSPGTQLVAAYFVLQMVGMWTLVLGLSAPGPNDGDRGLSYVRRSLLGLAFNFIDPAIVLPMFALWHVSRLAHRPPLSSTIETSPPEVKDSHPPPSPSIASVASIKLPNKAAKRNINITVIPYAVVLGNLLPVLGAIASYALQYPRATKQFWVLVWHIYPLLTCCVHFIITRSISHISTTSPTSPSSRRRHPLSCLFAFTIILSFLSHVFTLMLPLLLSTYHSHYSFSPVRTKIYASLSPLMDLFYQQVSPDTIVHGAYRFFLCDLVDTELALMMWGVLGRWVVDGGKGLGVKDKLLRSCSLCGKGFCLSAILGPAAAAAWMLWDCEELLATGKR</sequence>
<feature type="transmembrane region" description="Helical" evidence="1">
    <location>
        <begin position="335"/>
        <end position="358"/>
    </location>
</feature>
<feature type="transmembrane region" description="Helical" evidence="1">
    <location>
        <begin position="260"/>
        <end position="282"/>
    </location>
</feature>
<keyword evidence="1" id="KW-0472">Membrane</keyword>
<evidence type="ECO:0000313" key="2">
    <source>
        <dbReference type="EMBL" id="KAF1986417.1"/>
    </source>
</evidence>
<dbReference type="AlphaFoldDB" id="A0A6G1H047"/>
<organism evidence="2 3">
    <name type="scientific">Aulographum hederae CBS 113979</name>
    <dbReference type="NCBI Taxonomy" id="1176131"/>
    <lineage>
        <taxon>Eukaryota</taxon>
        <taxon>Fungi</taxon>
        <taxon>Dikarya</taxon>
        <taxon>Ascomycota</taxon>
        <taxon>Pezizomycotina</taxon>
        <taxon>Dothideomycetes</taxon>
        <taxon>Pleosporomycetidae</taxon>
        <taxon>Aulographales</taxon>
        <taxon>Aulographaceae</taxon>
    </lineage>
</organism>
<feature type="transmembrane region" description="Helical" evidence="1">
    <location>
        <begin position="21"/>
        <end position="39"/>
    </location>
</feature>
<name>A0A6G1H047_9PEZI</name>
<proteinExistence type="predicted"/>
<keyword evidence="1" id="KW-0812">Transmembrane</keyword>